<evidence type="ECO:0000256" key="3">
    <source>
        <dbReference type="ARBA" id="ARBA00022741"/>
    </source>
</evidence>
<dbReference type="PROSITE" id="PS50893">
    <property type="entry name" value="ABC_TRANSPORTER_2"/>
    <property type="match status" value="1"/>
</dbReference>
<organism evidence="8 9">
    <name type="scientific">Parazoarcus communis SWub3 = DSM 12120</name>
    <dbReference type="NCBI Taxonomy" id="1121029"/>
    <lineage>
        <taxon>Bacteria</taxon>
        <taxon>Pseudomonadati</taxon>
        <taxon>Pseudomonadota</taxon>
        <taxon>Betaproteobacteria</taxon>
        <taxon>Rhodocyclales</taxon>
        <taxon>Zoogloeaceae</taxon>
        <taxon>Parazoarcus</taxon>
    </lineage>
</organism>
<dbReference type="GO" id="GO:0016887">
    <property type="term" value="F:ATP hydrolysis activity"/>
    <property type="evidence" value="ECO:0007669"/>
    <property type="project" value="InterPro"/>
</dbReference>
<evidence type="ECO:0000256" key="2">
    <source>
        <dbReference type="ARBA" id="ARBA00022475"/>
    </source>
</evidence>
<dbReference type="Proteomes" id="UP000248259">
    <property type="component" value="Unassembled WGS sequence"/>
</dbReference>
<dbReference type="SMART" id="SM00382">
    <property type="entry name" value="AAA"/>
    <property type="match status" value="1"/>
</dbReference>
<dbReference type="GO" id="GO:0005524">
    <property type="term" value="F:ATP binding"/>
    <property type="evidence" value="ECO:0007669"/>
    <property type="project" value="UniProtKB-KW"/>
</dbReference>
<dbReference type="InterPro" id="IPR017871">
    <property type="entry name" value="ABC_transporter-like_CS"/>
</dbReference>
<dbReference type="EMBL" id="QKOE01000005">
    <property type="protein sequence ID" value="PZA16727.1"/>
    <property type="molecule type" value="Genomic_DNA"/>
</dbReference>
<dbReference type="InterPro" id="IPR027417">
    <property type="entry name" value="P-loop_NTPase"/>
</dbReference>
<proteinExistence type="predicted"/>
<keyword evidence="4 8" id="KW-0067">ATP-binding</keyword>
<dbReference type="Gene3D" id="3.40.50.300">
    <property type="entry name" value="P-loop containing nucleotide triphosphate hydrolases"/>
    <property type="match status" value="1"/>
</dbReference>
<evidence type="ECO:0000256" key="6">
    <source>
        <dbReference type="ARBA" id="ARBA00023136"/>
    </source>
</evidence>
<evidence type="ECO:0000259" key="7">
    <source>
        <dbReference type="PROSITE" id="PS50893"/>
    </source>
</evidence>
<keyword evidence="2" id="KW-1003">Cell membrane</keyword>
<evidence type="ECO:0000313" key="8">
    <source>
        <dbReference type="EMBL" id="PZA16727.1"/>
    </source>
</evidence>
<evidence type="ECO:0000313" key="9">
    <source>
        <dbReference type="Proteomes" id="UP000248259"/>
    </source>
</evidence>
<dbReference type="OrthoDB" id="9802264at2"/>
<dbReference type="InterPro" id="IPR003439">
    <property type="entry name" value="ABC_transporter-like_ATP-bd"/>
</dbReference>
<keyword evidence="1" id="KW-0813">Transport</keyword>
<comment type="caution">
    <text evidence="8">The sequence shown here is derived from an EMBL/GenBank/DDBJ whole genome shotgun (WGS) entry which is preliminary data.</text>
</comment>
<reference evidence="8 9" key="1">
    <citation type="submission" date="2018-06" db="EMBL/GenBank/DDBJ databases">
        <title>Azoarcus communis strain SWub3 genome.</title>
        <authorList>
            <person name="Zorraquino Salvo V."/>
            <person name="Toubiana D."/>
            <person name="Blumwald E."/>
        </authorList>
    </citation>
    <scope>NUCLEOTIDE SEQUENCE [LARGE SCALE GENOMIC DNA]</scope>
    <source>
        <strain evidence="8 9">SWub3</strain>
    </source>
</reference>
<dbReference type="RefSeq" id="WP_110523954.1">
    <property type="nucleotide sequence ID" value="NZ_QKOE01000005.1"/>
</dbReference>
<dbReference type="InterPro" id="IPR003593">
    <property type="entry name" value="AAA+_ATPase"/>
</dbReference>
<keyword evidence="5" id="KW-1278">Translocase</keyword>
<accession>A0A323UWA3</accession>
<gene>
    <name evidence="8" type="ORF">DNK49_08655</name>
</gene>
<protein>
    <submittedName>
        <fullName evidence="8">Phosphonate ABC transporter ATP-binding protein</fullName>
    </submittedName>
</protein>
<evidence type="ECO:0000256" key="1">
    <source>
        <dbReference type="ARBA" id="ARBA00022448"/>
    </source>
</evidence>
<keyword evidence="9" id="KW-1185">Reference proteome</keyword>
<dbReference type="AlphaFoldDB" id="A0A323UWA3"/>
<dbReference type="PANTHER" id="PTHR43166:SF6">
    <property type="entry name" value="PHOSPHONATES IMPORT ATP-BINDING PROTEIN PHNC"/>
    <property type="match status" value="1"/>
</dbReference>
<name>A0A323UWA3_9RHOO</name>
<evidence type="ECO:0000256" key="4">
    <source>
        <dbReference type="ARBA" id="ARBA00022840"/>
    </source>
</evidence>
<evidence type="ECO:0000256" key="5">
    <source>
        <dbReference type="ARBA" id="ARBA00022967"/>
    </source>
</evidence>
<dbReference type="PANTHER" id="PTHR43166">
    <property type="entry name" value="AMINO ACID IMPORT ATP-BINDING PROTEIN"/>
    <property type="match status" value="1"/>
</dbReference>
<dbReference type="SUPFAM" id="SSF52540">
    <property type="entry name" value="P-loop containing nucleoside triphosphate hydrolases"/>
    <property type="match status" value="1"/>
</dbReference>
<keyword evidence="3" id="KW-0547">Nucleotide-binding</keyword>
<keyword evidence="6" id="KW-0472">Membrane</keyword>
<dbReference type="Pfam" id="PF00005">
    <property type="entry name" value="ABC_tran"/>
    <property type="match status" value="1"/>
</dbReference>
<feature type="domain" description="ABC transporter" evidence="7">
    <location>
        <begin position="6"/>
        <end position="248"/>
    </location>
</feature>
<dbReference type="PROSITE" id="PS00211">
    <property type="entry name" value="ABC_TRANSPORTER_1"/>
    <property type="match status" value="1"/>
</dbReference>
<dbReference type="InterPro" id="IPR050086">
    <property type="entry name" value="MetN_ABC_transporter-like"/>
</dbReference>
<sequence>MSPIAVSLQQVRCLAAGRVLLDIHALDIRHGERIAIVGHNGAGKSTLLRLLTGFMPPSDGAVDVLNHDLSSHLSNHELRALRREVGQIHQGLHLVSRLSALENVLVGSLGRVTDWRSWIRCFPAIEITRAEAALHAVGLLARASTRADKLSGGERQKVAIARLLIQQPKLILADEPTAALDPAAAVEICQLLARAASGATLMSVVHTPALLPLLAERVIGLKQGRIAFDLPVAAVDDAILNNLYRPTGETMQPSCPTLTPIDAGDQFEPAHRRRVEYVRNCP</sequence>